<feature type="domain" description="Transglycosylase SLT" evidence="3">
    <location>
        <begin position="167"/>
        <end position="257"/>
    </location>
</feature>
<dbReference type="PROSITE" id="PS51257">
    <property type="entry name" value="PROKAR_LIPOPROTEIN"/>
    <property type="match status" value="1"/>
</dbReference>
<evidence type="ECO:0000313" key="5">
    <source>
        <dbReference type="Proteomes" id="UP000523955"/>
    </source>
</evidence>
<dbReference type="CDD" id="cd13399">
    <property type="entry name" value="Slt35-like"/>
    <property type="match status" value="1"/>
</dbReference>
<feature type="signal peptide" evidence="2">
    <location>
        <begin position="1"/>
        <end position="27"/>
    </location>
</feature>
<organism evidence="4 5">
    <name type="scientific">Nocardioides luti</name>
    <dbReference type="NCBI Taxonomy" id="2761101"/>
    <lineage>
        <taxon>Bacteria</taxon>
        <taxon>Bacillati</taxon>
        <taxon>Actinomycetota</taxon>
        <taxon>Actinomycetes</taxon>
        <taxon>Propionibacteriales</taxon>
        <taxon>Nocardioidaceae</taxon>
        <taxon>Nocardioides</taxon>
    </lineage>
</organism>
<dbReference type="AlphaFoldDB" id="A0A7X0VBD2"/>
<protein>
    <submittedName>
        <fullName evidence="4">Lytic transglycosylase domain-containing protein</fullName>
    </submittedName>
</protein>
<feature type="compositionally biased region" description="Low complexity" evidence="1">
    <location>
        <begin position="40"/>
        <end position="52"/>
    </location>
</feature>
<feature type="chain" id="PRO_5031530255" evidence="2">
    <location>
        <begin position="28"/>
        <end position="314"/>
    </location>
</feature>
<evidence type="ECO:0000313" key="4">
    <source>
        <dbReference type="EMBL" id="MBB6627058.1"/>
    </source>
</evidence>
<sequence>MGRVYGGPVIRLLLALVCATTLSGCSADDAEPRAGGDPGAGSSASSTPSPGADRPTRPSGPGAVAESLTRAEQAIADPATDDRALTAAARQQQVSYRTWSDHPGWDRRVLAAVPATLRPLVRDNLAARRSLRSIYPTSDADLPTTLPAWRIDPPDPLPALVADYRLAQRRTGVDWRLLAAINFVETDFGRITGDSEAGAQGPMQFIPATWESYGAGGDIRDPHDAILAAGRLLAANGFADDPFAALHHYNNSDGYVRAVLVLADILREHPRELRGWHEWQIYYLTHRGPVLLPEGYDADRPVPVDRWLRQHPAS</sequence>
<dbReference type="Proteomes" id="UP000523955">
    <property type="component" value="Unassembled WGS sequence"/>
</dbReference>
<dbReference type="InterPro" id="IPR008258">
    <property type="entry name" value="Transglycosylase_SLT_dom_1"/>
</dbReference>
<keyword evidence="5" id="KW-1185">Reference proteome</keyword>
<evidence type="ECO:0000256" key="1">
    <source>
        <dbReference type="SAM" id="MobiDB-lite"/>
    </source>
</evidence>
<dbReference type="InterPro" id="IPR023346">
    <property type="entry name" value="Lysozyme-like_dom_sf"/>
</dbReference>
<dbReference type="Pfam" id="PF01464">
    <property type="entry name" value="SLT"/>
    <property type="match status" value="1"/>
</dbReference>
<proteinExistence type="predicted"/>
<dbReference type="EMBL" id="JACKXE010000001">
    <property type="protein sequence ID" value="MBB6627058.1"/>
    <property type="molecule type" value="Genomic_DNA"/>
</dbReference>
<name>A0A7X0VBD2_9ACTN</name>
<dbReference type="Gene3D" id="1.10.530.10">
    <property type="match status" value="1"/>
</dbReference>
<evidence type="ECO:0000259" key="3">
    <source>
        <dbReference type="Pfam" id="PF01464"/>
    </source>
</evidence>
<evidence type="ECO:0000256" key="2">
    <source>
        <dbReference type="SAM" id="SignalP"/>
    </source>
</evidence>
<reference evidence="4 5" key="1">
    <citation type="submission" date="2020-08" db="EMBL/GenBank/DDBJ databases">
        <authorList>
            <person name="Seo M.-J."/>
        </authorList>
    </citation>
    <scope>NUCLEOTIDE SEQUENCE [LARGE SCALE GENOMIC DNA]</scope>
    <source>
        <strain evidence="4 5">KIGAM211</strain>
    </source>
</reference>
<comment type="caution">
    <text evidence="4">The sequence shown here is derived from an EMBL/GenBank/DDBJ whole genome shotgun (WGS) entry which is preliminary data.</text>
</comment>
<gene>
    <name evidence="4" type="ORF">H5V45_06955</name>
</gene>
<keyword evidence="2" id="KW-0732">Signal</keyword>
<accession>A0A7X0VBD2</accession>
<dbReference type="SUPFAM" id="SSF53955">
    <property type="entry name" value="Lysozyme-like"/>
    <property type="match status" value="1"/>
</dbReference>
<feature type="region of interest" description="Disordered" evidence="1">
    <location>
        <begin position="26"/>
        <end position="63"/>
    </location>
</feature>